<proteinExistence type="predicted"/>
<dbReference type="EMBL" id="CM037018">
    <property type="protein sequence ID" value="KAH7675726.1"/>
    <property type="molecule type" value="Genomic_DNA"/>
</dbReference>
<comment type="caution">
    <text evidence="1">The sequence shown here is derived from an EMBL/GenBank/DDBJ whole genome shotgun (WGS) entry which is preliminary data.</text>
</comment>
<sequence>MQRWKFLFACFFIPIAYVVAGVLAIIADKPLHEAGHSCPPDSPGKAYKLGTASLCLMGAALAITNGMFKRPRIRSKSDSARPSTSMKVAWMTFLLFWGITLTAAVLIGAAISTDYPKSKICSVSDLHLPSIGGALCFTDAVVSTIYVISSSMLNTEE</sequence>
<gene>
    <name evidence="1" type="ORF">IHE45_08G155800</name>
</gene>
<evidence type="ECO:0000313" key="2">
    <source>
        <dbReference type="Proteomes" id="UP000827976"/>
    </source>
</evidence>
<organism evidence="1 2">
    <name type="scientific">Dioscorea alata</name>
    <name type="common">Purple yam</name>
    <dbReference type="NCBI Taxonomy" id="55571"/>
    <lineage>
        <taxon>Eukaryota</taxon>
        <taxon>Viridiplantae</taxon>
        <taxon>Streptophyta</taxon>
        <taxon>Embryophyta</taxon>
        <taxon>Tracheophyta</taxon>
        <taxon>Spermatophyta</taxon>
        <taxon>Magnoliopsida</taxon>
        <taxon>Liliopsida</taxon>
        <taxon>Dioscoreales</taxon>
        <taxon>Dioscoreaceae</taxon>
        <taxon>Dioscorea</taxon>
    </lineage>
</organism>
<protein>
    <submittedName>
        <fullName evidence="1">Uncharacterized protein</fullName>
    </submittedName>
</protein>
<name>A0ACB7VND7_DIOAL</name>
<reference evidence="2" key="1">
    <citation type="journal article" date="2022" name="Nat. Commun.">
        <title>Chromosome evolution and the genetic basis of agronomically important traits in greater yam.</title>
        <authorList>
            <person name="Bredeson J.V."/>
            <person name="Lyons J.B."/>
            <person name="Oniyinde I.O."/>
            <person name="Okereke N.R."/>
            <person name="Kolade O."/>
            <person name="Nnabue I."/>
            <person name="Nwadili C.O."/>
            <person name="Hribova E."/>
            <person name="Parker M."/>
            <person name="Nwogha J."/>
            <person name="Shu S."/>
            <person name="Carlson J."/>
            <person name="Kariba R."/>
            <person name="Muthemba S."/>
            <person name="Knop K."/>
            <person name="Barton G.J."/>
            <person name="Sherwood A.V."/>
            <person name="Lopez-Montes A."/>
            <person name="Asiedu R."/>
            <person name="Jamnadass R."/>
            <person name="Muchugi A."/>
            <person name="Goodstein D."/>
            <person name="Egesi C.N."/>
            <person name="Featherston J."/>
            <person name="Asfaw A."/>
            <person name="Simpson G.G."/>
            <person name="Dolezel J."/>
            <person name="Hendre P.S."/>
            <person name="Van Deynze A."/>
            <person name="Kumar P.L."/>
            <person name="Obidiegwu J.E."/>
            <person name="Bhattacharjee R."/>
            <person name="Rokhsar D.S."/>
        </authorList>
    </citation>
    <scope>NUCLEOTIDE SEQUENCE [LARGE SCALE GENOMIC DNA]</scope>
    <source>
        <strain evidence="2">cv. TDa95/00328</strain>
    </source>
</reference>
<keyword evidence="2" id="KW-1185">Reference proteome</keyword>
<accession>A0ACB7VND7</accession>
<dbReference type="Proteomes" id="UP000827976">
    <property type="component" value="Chromosome 8"/>
</dbReference>
<evidence type="ECO:0000313" key="1">
    <source>
        <dbReference type="EMBL" id="KAH7675726.1"/>
    </source>
</evidence>